<evidence type="ECO:0000313" key="4">
    <source>
        <dbReference type="EMBL" id="QRD01473.1"/>
    </source>
</evidence>
<dbReference type="OMA" id="AHEKPHQ"/>
<dbReference type="EMBL" id="CP069034">
    <property type="protein sequence ID" value="QRD01473.1"/>
    <property type="molecule type" value="Genomic_DNA"/>
</dbReference>
<keyword evidence="5" id="KW-1185">Reference proteome</keyword>
<keyword evidence="1" id="KW-0521">NADP</keyword>
<evidence type="ECO:0000259" key="3">
    <source>
        <dbReference type="Pfam" id="PF05368"/>
    </source>
</evidence>
<proteinExistence type="predicted"/>
<dbReference type="Gene3D" id="3.90.25.10">
    <property type="entry name" value="UDP-galactose 4-epimerase, domain 1"/>
    <property type="match status" value="1"/>
</dbReference>
<dbReference type="GO" id="GO:0016491">
    <property type="term" value="F:oxidoreductase activity"/>
    <property type="evidence" value="ECO:0007669"/>
    <property type="project" value="UniProtKB-KW"/>
</dbReference>
<dbReference type="KEGG" id="pno:SNOG_12131"/>
<evidence type="ECO:0000256" key="2">
    <source>
        <dbReference type="ARBA" id="ARBA00023002"/>
    </source>
</evidence>
<dbReference type="InterPro" id="IPR036291">
    <property type="entry name" value="NAD(P)-bd_dom_sf"/>
</dbReference>
<dbReference type="Gene3D" id="3.40.50.720">
    <property type="entry name" value="NAD(P)-binding Rossmann-like Domain"/>
    <property type="match status" value="1"/>
</dbReference>
<reference evidence="5" key="1">
    <citation type="journal article" date="2021" name="BMC Genomics">
        <title>Chromosome-level genome assembly and manually-curated proteome of model necrotroph Parastagonospora nodorum Sn15 reveals a genome-wide trove of candidate effector homologs, and redundancy of virulence-related functions within an accessory chromosome.</title>
        <authorList>
            <person name="Bertazzoni S."/>
            <person name="Jones D.A.B."/>
            <person name="Phan H.T."/>
            <person name="Tan K.-C."/>
            <person name="Hane J.K."/>
        </authorList>
    </citation>
    <scope>NUCLEOTIDE SEQUENCE [LARGE SCALE GENOMIC DNA]</scope>
    <source>
        <strain evidence="5">SN15 / ATCC MYA-4574 / FGSC 10173)</strain>
    </source>
</reference>
<dbReference type="OrthoDB" id="419598at2759"/>
<dbReference type="PANTHER" id="PTHR47706:SF11">
    <property type="entry name" value="ISOFLAVONE REDUCTASE FAMILY PROTEIN (AFU_ORTHOLOGUE AFUA_1G12510)"/>
    <property type="match status" value="1"/>
</dbReference>
<dbReference type="VEuPathDB" id="FungiDB:JI435_121310"/>
<keyword evidence="2" id="KW-0560">Oxidoreductase</keyword>
<dbReference type="PANTHER" id="PTHR47706">
    <property type="entry name" value="NMRA-LIKE FAMILY PROTEIN"/>
    <property type="match status" value="1"/>
</dbReference>
<protein>
    <recommendedName>
        <fullName evidence="3">NmrA-like domain-containing protein</fullName>
    </recommendedName>
</protein>
<evidence type="ECO:0000256" key="1">
    <source>
        <dbReference type="ARBA" id="ARBA00022857"/>
    </source>
</evidence>
<dbReference type="RefSeq" id="XP_001802363.1">
    <property type="nucleotide sequence ID" value="XM_001802311.1"/>
</dbReference>
<accession>A0A7U2I6R1</accession>
<organism evidence="4 5">
    <name type="scientific">Phaeosphaeria nodorum (strain SN15 / ATCC MYA-4574 / FGSC 10173)</name>
    <name type="common">Glume blotch fungus</name>
    <name type="synonym">Parastagonospora nodorum</name>
    <dbReference type="NCBI Taxonomy" id="321614"/>
    <lineage>
        <taxon>Eukaryota</taxon>
        <taxon>Fungi</taxon>
        <taxon>Dikarya</taxon>
        <taxon>Ascomycota</taxon>
        <taxon>Pezizomycotina</taxon>
        <taxon>Dothideomycetes</taxon>
        <taxon>Pleosporomycetidae</taxon>
        <taxon>Pleosporales</taxon>
        <taxon>Pleosporineae</taxon>
        <taxon>Phaeosphaeriaceae</taxon>
        <taxon>Parastagonospora</taxon>
    </lineage>
</organism>
<feature type="domain" description="NmrA-like" evidence="3">
    <location>
        <begin position="9"/>
        <end position="256"/>
    </location>
</feature>
<evidence type="ECO:0000313" key="5">
    <source>
        <dbReference type="Proteomes" id="UP000663193"/>
    </source>
</evidence>
<dbReference type="InterPro" id="IPR051609">
    <property type="entry name" value="NmrA/Isoflavone_reductase-like"/>
</dbReference>
<gene>
    <name evidence="4" type="ORF">JI435_121310</name>
</gene>
<name>A0A7U2I6R1_PHANO</name>
<dbReference type="Proteomes" id="UP000663193">
    <property type="component" value="Chromosome 12"/>
</dbReference>
<sequence>MVDHSLPRKLLVFGATGLIGRHIIQEVYDARSSFEKIGFFTSNSTANDKSEEIKDWKRKGVEVIVGDVNSEQDVAKACAGYDTVISALGRNAILAQIPLIKVAEASPSINFFYPSEYGTDIEYDASSASEKPHQPKLQVRKYIRENTEKLKVTYLVTGPYSDLYFGKSPEPKAGTFDVRARKATLLGTGEEQVSFTTEKDVGRLLVAALKTSTGEHERILKVNSFTVTSKDVLEHFEKQIGGTWEVSYMPLEELKKAEKEAWETDSSFKTGYTLRRIWTEGKTLYPESDNSKIGFMEPETMEEQVRKVIERQS</sequence>
<dbReference type="AlphaFoldDB" id="A0A7U2I6R1"/>
<dbReference type="SUPFAM" id="SSF51735">
    <property type="entry name" value="NAD(P)-binding Rossmann-fold domains"/>
    <property type="match status" value="1"/>
</dbReference>
<dbReference type="InterPro" id="IPR008030">
    <property type="entry name" value="NmrA-like"/>
</dbReference>
<dbReference type="Pfam" id="PF05368">
    <property type="entry name" value="NmrA"/>
    <property type="match status" value="1"/>
</dbReference>